<evidence type="ECO:0000256" key="1">
    <source>
        <dbReference type="ARBA" id="ARBA00005369"/>
    </source>
</evidence>
<accession>A0A0U5F5Z9</accession>
<dbReference type="AlphaFoldDB" id="A0A0U5F5Z9"/>
<sequence>MNAHATTAMPQGKQSMDTAMYVEARNLMVDDQLRPSEITDSRILDIMRSLPRELCVKPELRNAAYADTSLPLAQGRVLPQPLLTARLVQAAQPSANQRVLVVGASTGYTAALFARLGLNVIALESNPELAQVGQTFCQTYAPTVSWHQGPLPKGLTESAPYDLIYFDGCIAAFPTFCNDQLAADGRIIGLLQASGSLPEAFLAIQEAGYSQQFRVTYLFEAQAPLLPNIAPERAFSF</sequence>
<dbReference type="Gene3D" id="3.40.50.150">
    <property type="entry name" value="Vaccinia Virus protein VP39"/>
    <property type="match status" value="1"/>
</dbReference>
<evidence type="ECO:0000256" key="2">
    <source>
        <dbReference type="ARBA" id="ARBA00013346"/>
    </source>
</evidence>
<dbReference type="Proteomes" id="UP000068250">
    <property type="component" value="Chromosome I"/>
</dbReference>
<evidence type="ECO:0000256" key="3">
    <source>
        <dbReference type="ARBA" id="ARBA00030757"/>
    </source>
</evidence>
<dbReference type="CDD" id="cd02440">
    <property type="entry name" value="AdoMet_MTases"/>
    <property type="match status" value="1"/>
</dbReference>
<keyword evidence="4" id="KW-0808">Transferase</keyword>
<dbReference type="InterPro" id="IPR029063">
    <property type="entry name" value="SAM-dependent_MTases_sf"/>
</dbReference>
<dbReference type="STRING" id="431306.AGA_1726"/>
<reference evidence="5" key="1">
    <citation type="submission" date="2014-09" db="EMBL/GenBank/DDBJ databases">
        <authorList>
            <person name="Illeghems K.G."/>
        </authorList>
    </citation>
    <scope>NUCLEOTIDE SEQUENCE [LARGE SCALE GENOMIC DNA]</scope>
    <source>
        <strain evidence="5">LMG 23848T</strain>
    </source>
</reference>
<dbReference type="GO" id="GO:0032259">
    <property type="term" value="P:methylation"/>
    <property type="evidence" value="ECO:0007669"/>
    <property type="project" value="UniProtKB-KW"/>
</dbReference>
<name>A0A0U5F5Z9_9PROT</name>
<comment type="similarity">
    <text evidence="1">Belongs to the methyltransferase superfamily. L-isoaspartyl/D-aspartyl protein methyltransferase family.</text>
</comment>
<dbReference type="PATRIC" id="fig|431306.5.peg.1763"/>
<keyword evidence="4" id="KW-0489">Methyltransferase</keyword>
<dbReference type="GO" id="GO:0005737">
    <property type="term" value="C:cytoplasm"/>
    <property type="evidence" value="ECO:0007669"/>
    <property type="project" value="TreeGrafter"/>
</dbReference>
<proteinExistence type="inferred from homology"/>
<dbReference type="SUPFAM" id="SSF53335">
    <property type="entry name" value="S-adenosyl-L-methionine-dependent methyltransferases"/>
    <property type="match status" value="1"/>
</dbReference>
<gene>
    <name evidence="4" type="primary">pcm</name>
    <name evidence="4" type="ORF">AGA_1726</name>
</gene>
<dbReference type="EMBL" id="LN609302">
    <property type="protein sequence ID" value="CEF55992.1"/>
    <property type="molecule type" value="Genomic_DNA"/>
</dbReference>
<evidence type="ECO:0000313" key="5">
    <source>
        <dbReference type="Proteomes" id="UP000068250"/>
    </source>
</evidence>
<protein>
    <recommendedName>
        <fullName evidence="2">Protein-L-isoaspartate O-methyltransferase</fullName>
    </recommendedName>
    <alternativeName>
        <fullName evidence="3">Protein L-isoaspartyl methyltransferase</fullName>
    </alternativeName>
</protein>
<dbReference type="Pfam" id="PF01135">
    <property type="entry name" value="PCMT"/>
    <property type="match status" value="1"/>
</dbReference>
<dbReference type="PANTHER" id="PTHR11579">
    <property type="entry name" value="PROTEIN-L-ISOASPARTATE O-METHYLTRANSFERASE"/>
    <property type="match status" value="1"/>
</dbReference>
<organism evidence="4 5">
    <name type="scientific">Acetobacter ghanensis</name>
    <dbReference type="NCBI Taxonomy" id="431306"/>
    <lineage>
        <taxon>Bacteria</taxon>
        <taxon>Pseudomonadati</taxon>
        <taxon>Pseudomonadota</taxon>
        <taxon>Alphaproteobacteria</taxon>
        <taxon>Acetobacterales</taxon>
        <taxon>Acetobacteraceae</taxon>
        <taxon>Acetobacter</taxon>
    </lineage>
</organism>
<dbReference type="InterPro" id="IPR000682">
    <property type="entry name" value="PCMT"/>
</dbReference>
<dbReference type="GO" id="GO:0004719">
    <property type="term" value="F:protein-L-isoaspartate (D-aspartate) O-methyltransferase activity"/>
    <property type="evidence" value="ECO:0007669"/>
    <property type="project" value="InterPro"/>
</dbReference>
<dbReference type="PANTHER" id="PTHR11579:SF18">
    <property type="entry name" value="PROTEIN-L-ISOASPARTATE O-METHYLTRANSFERASE"/>
    <property type="match status" value="1"/>
</dbReference>
<evidence type="ECO:0000313" key="4">
    <source>
        <dbReference type="EMBL" id="CEF55992.1"/>
    </source>
</evidence>